<dbReference type="EMBL" id="LT629734">
    <property type="protein sequence ID" value="SDS59450.1"/>
    <property type="molecule type" value="Genomic_DNA"/>
</dbReference>
<keyword evidence="2" id="KW-0472">Membrane</keyword>
<name>A0A1H1TGW4_9MICO</name>
<evidence type="ECO:0008006" key="5">
    <source>
        <dbReference type="Google" id="ProtNLM"/>
    </source>
</evidence>
<dbReference type="STRING" id="684552.SAMN04489719_2673"/>
<accession>A0A1H1TGW4</accession>
<reference evidence="4" key="1">
    <citation type="submission" date="2016-10" db="EMBL/GenBank/DDBJ databases">
        <authorList>
            <person name="Varghese N."/>
            <person name="Submissions S."/>
        </authorList>
    </citation>
    <scope>NUCLEOTIDE SEQUENCE [LARGE SCALE GENOMIC DNA]</scope>
    <source>
        <strain evidence="4">DSM 22965</strain>
    </source>
</reference>
<dbReference type="Proteomes" id="UP000199649">
    <property type="component" value="Chromosome I"/>
</dbReference>
<feature type="region of interest" description="Disordered" evidence="1">
    <location>
        <begin position="52"/>
        <end position="79"/>
    </location>
</feature>
<proteinExistence type="predicted"/>
<evidence type="ECO:0000256" key="1">
    <source>
        <dbReference type="SAM" id="MobiDB-lite"/>
    </source>
</evidence>
<feature type="transmembrane region" description="Helical" evidence="2">
    <location>
        <begin position="12"/>
        <end position="30"/>
    </location>
</feature>
<keyword evidence="2" id="KW-0812">Transmembrane</keyword>
<sequence length="79" mass="8021">MPVADLDSYSLLLVYSAMAVYTLAFIAYAIDVARRSATKIVPAEARMPVGAGAPTSAAEPTVAGTPARQPGAAPASVSR</sequence>
<protein>
    <recommendedName>
        <fullName evidence="5">C-type cytochrome biogenesis protein CcsB</fullName>
    </recommendedName>
</protein>
<gene>
    <name evidence="3" type="ORF">SAMN04489719_2673</name>
</gene>
<dbReference type="AlphaFoldDB" id="A0A1H1TGW4"/>
<organism evidence="3 4">
    <name type="scientific">Agrococcus carbonis</name>
    <dbReference type="NCBI Taxonomy" id="684552"/>
    <lineage>
        <taxon>Bacteria</taxon>
        <taxon>Bacillati</taxon>
        <taxon>Actinomycetota</taxon>
        <taxon>Actinomycetes</taxon>
        <taxon>Micrococcales</taxon>
        <taxon>Microbacteriaceae</taxon>
        <taxon>Agrococcus</taxon>
    </lineage>
</organism>
<evidence type="ECO:0000313" key="4">
    <source>
        <dbReference type="Proteomes" id="UP000199649"/>
    </source>
</evidence>
<evidence type="ECO:0000256" key="2">
    <source>
        <dbReference type="SAM" id="Phobius"/>
    </source>
</evidence>
<evidence type="ECO:0000313" key="3">
    <source>
        <dbReference type="EMBL" id="SDS59450.1"/>
    </source>
</evidence>
<keyword evidence="4" id="KW-1185">Reference proteome</keyword>
<keyword evidence="2" id="KW-1133">Transmembrane helix</keyword>